<dbReference type="Proteomes" id="UP001501588">
    <property type="component" value="Unassembled WGS sequence"/>
</dbReference>
<accession>A0ABP3PW45</accession>
<evidence type="ECO:0000313" key="3">
    <source>
        <dbReference type="Proteomes" id="UP001501588"/>
    </source>
</evidence>
<evidence type="ECO:0000256" key="1">
    <source>
        <dbReference type="SAM" id="MobiDB-lite"/>
    </source>
</evidence>
<feature type="region of interest" description="Disordered" evidence="1">
    <location>
        <begin position="1"/>
        <end position="24"/>
    </location>
</feature>
<gene>
    <name evidence="2" type="ORF">GCM10009416_11340</name>
</gene>
<proteinExistence type="predicted"/>
<protein>
    <submittedName>
        <fullName evidence="2">Uncharacterized protein</fullName>
    </submittedName>
</protein>
<name>A0ABP3PW45_9PROT</name>
<comment type="caution">
    <text evidence="2">The sequence shown here is derived from an EMBL/GenBank/DDBJ whole genome shotgun (WGS) entry which is preliminary data.</text>
</comment>
<sequence>MTQADPVMGHGGRAGNRAPRPAFPLDKPDVAALLGLAAGQPPLPPFALPGVEAGHPEERLAVLAAGVTGLAADALACLARQAACDHLAESLWQRVAALEDAPALRAPLPDPAGDRADHLHDLAAEDRAFSNGEAGGRA</sequence>
<keyword evidence="3" id="KW-1185">Reference proteome</keyword>
<dbReference type="RefSeq" id="WP_343894203.1">
    <property type="nucleotide sequence ID" value="NZ_BAAAFZ010000009.1"/>
</dbReference>
<organism evidence="2 3">
    <name type="scientific">Craurococcus roseus</name>
    <dbReference type="NCBI Taxonomy" id="77585"/>
    <lineage>
        <taxon>Bacteria</taxon>
        <taxon>Pseudomonadati</taxon>
        <taxon>Pseudomonadota</taxon>
        <taxon>Alphaproteobacteria</taxon>
        <taxon>Acetobacterales</taxon>
        <taxon>Acetobacteraceae</taxon>
        <taxon>Craurococcus</taxon>
    </lineage>
</organism>
<reference evidence="3" key="1">
    <citation type="journal article" date="2019" name="Int. J. Syst. Evol. Microbiol.">
        <title>The Global Catalogue of Microorganisms (GCM) 10K type strain sequencing project: providing services to taxonomists for standard genome sequencing and annotation.</title>
        <authorList>
            <consortium name="The Broad Institute Genomics Platform"/>
            <consortium name="The Broad Institute Genome Sequencing Center for Infectious Disease"/>
            <person name="Wu L."/>
            <person name="Ma J."/>
        </authorList>
    </citation>
    <scope>NUCLEOTIDE SEQUENCE [LARGE SCALE GENOMIC DNA]</scope>
    <source>
        <strain evidence="3">JCM 9933</strain>
    </source>
</reference>
<evidence type="ECO:0000313" key="2">
    <source>
        <dbReference type="EMBL" id="GAA0574380.1"/>
    </source>
</evidence>
<dbReference type="EMBL" id="BAAAFZ010000009">
    <property type="protein sequence ID" value="GAA0574380.1"/>
    <property type="molecule type" value="Genomic_DNA"/>
</dbReference>